<dbReference type="HOGENOM" id="CLU_041458_0_0_1"/>
<organism evidence="3">
    <name type="scientific">Leptosphaeria maculans (strain JN3 / isolate v23.1.3 / race Av1-4-5-6-7-8)</name>
    <name type="common">Blackleg fungus</name>
    <name type="synonym">Phoma lingam</name>
    <dbReference type="NCBI Taxonomy" id="985895"/>
    <lineage>
        <taxon>Eukaryota</taxon>
        <taxon>Fungi</taxon>
        <taxon>Dikarya</taxon>
        <taxon>Ascomycota</taxon>
        <taxon>Pezizomycotina</taxon>
        <taxon>Dothideomycetes</taxon>
        <taxon>Pleosporomycetidae</taxon>
        <taxon>Pleosporales</taxon>
        <taxon>Pleosporineae</taxon>
        <taxon>Leptosphaeriaceae</taxon>
        <taxon>Plenodomus</taxon>
        <taxon>Plenodomus lingam/Leptosphaeria maculans species complex</taxon>
    </lineage>
</organism>
<keyword evidence="3" id="KW-1185">Reference proteome</keyword>
<feature type="compositionally biased region" description="Low complexity" evidence="1">
    <location>
        <begin position="169"/>
        <end position="178"/>
    </location>
</feature>
<dbReference type="OrthoDB" id="3886346at2759"/>
<protein>
    <submittedName>
        <fullName evidence="2">Uncharacterized protein</fullName>
    </submittedName>
</protein>
<dbReference type="Proteomes" id="UP000002668">
    <property type="component" value="Genome"/>
</dbReference>
<proteinExistence type="predicted"/>
<feature type="compositionally biased region" description="Basic and acidic residues" evidence="1">
    <location>
        <begin position="261"/>
        <end position="274"/>
    </location>
</feature>
<dbReference type="EMBL" id="FP929116">
    <property type="protein sequence ID" value="CBX93723.1"/>
    <property type="molecule type" value="Genomic_DNA"/>
</dbReference>
<reference evidence="3" key="1">
    <citation type="journal article" date="2011" name="Nat. Commun.">
        <title>Effector diversification within compartments of the Leptosphaeria maculans genome affected by Repeat-Induced Point mutations.</title>
        <authorList>
            <person name="Rouxel T."/>
            <person name="Grandaubert J."/>
            <person name="Hane J.K."/>
            <person name="Hoede C."/>
            <person name="van de Wouw A.P."/>
            <person name="Couloux A."/>
            <person name="Dominguez V."/>
            <person name="Anthouard V."/>
            <person name="Bally P."/>
            <person name="Bourras S."/>
            <person name="Cozijnsen A.J."/>
            <person name="Ciuffetti L.M."/>
            <person name="Degrave A."/>
            <person name="Dilmaghani A."/>
            <person name="Duret L."/>
            <person name="Fudal I."/>
            <person name="Goodwin S.B."/>
            <person name="Gout L."/>
            <person name="Glaser N."/>
            <person name="Linglin J."/>
            <person name="Kema G.H.J."/>
            <person name="Lapalu N."/>
            <person name="Lawrence C.B."/>
            <person name="May K."/>
            <person name="Meyer M."/>
            <person name="Ollivier B."/>
            <person name="Poulain J."/>
            <person name="Schoch C.L."/>
            <person name="Simon A."/>
            <person name="Spatafora J.W."/>
            <person name="Stachowiak A."/>
            <person name="Turgeon B.G."/>
            <person name="Tyler B.M."/>
            <person name="Vincent D."/>
            <person name="Weissenbach J."/>
            <person name="Amselem J."/>
            <person name="Quesneville H."/>
            <person name="Oliver R.P."/>
            <person name="Wincker P."/>
            <person name="Balesdent M.-H."/>
            <person name="Howlett B.J."/>
        </authorList>
    </citation>
    <scope>NUCLEOTIDE SEQUENCE [LARGE SCALE GENOMIC DNA]</scope>
    <source>
        <strain evidence="3">JN3 / isolate v23.1.3 / race Av1-4-5-6-7-8</strain>
    </source>
</reference>
<feature type="region of interest" description="Disordered" evidence="1">
    <location>
        <begin position="259"/>
        <end position="286"/>
    </location>
</feature>
<evidence type="ECO:0000313" key="2">
    <source>
        <dbReference type="EMBL" id="CBX93723.1"/>
    </source>
</evidence>
<dbReference type="AlphaFoldDB" id="E4ZR58"/>
<dbReference type="VEuPathDB" id="FungiDB:LEMA_P033970.1"/>
<accession>E4ZR58</accession>
<dbReference type="OMA" id="VCSIHTD"/>
<dbReference type="RefSeq" id="XP_003837163.1">
    <property type="nucleotide sequence ID" value="XM_003837115.1"/>
</dbReference>
<feature type="region of interest" description="Disordered" evidence="1">
    <location>
        <begin position="149"/>
        <end position="178"/>
    </location>
</feature>
<evidence type="ECO:0000256" key="1">
    <source>
        <dbReference type="SAM" id="MobiDB-lite"/>
    </source>
</evidence>
<evidence type="ECO:0000313" key="3">
    <source>
        <dbReference type="Proteomes" id="UP000002668"/>
    </source>
</evidence>
<dbReference type="GeneID" id="13283944"/>
<name>E4ZR58_LEPMJ</name>
<dbReference type="InParanoid" id="E4ZR58"/>
<gene>
    <name evidence="2" type="ORF">LEMA_P033970.1</name>
</gene>
<sequence>MSDIAKSFTFLQDNIPQWLQDIARVEEKVAAMQEEVTNIAVSRSPFAKSTSDSVETMRTGKMDAIAEEAVPTTGAHPDPLGSRKRKTASVLSARISGPSRYRPRTMVVVSYDGDMQKSLELLVRAIGVGRNLLRKARMEAKMNELAALTGSSEDEDDNVGHSEEEELVSRSSYRPRMSSMRARAAARTSGRLGVANGTNTPIALFETTDKRLEQAQELCEKAAHLTLREGDCRKELAQVRKHFGDVLHTAETEVVKCNAQKSHDTPELQQHETSDTSIASLETPPNDHYPQPSLPTLVTEPQPKVPLLAGMTPTAQEPKIVDMEVDDADDDDDDVDFVMPPVRLTSRMHARA</sequence>
<dbReference type="eggNOG" id="ENOG502S4MP">
    <property type="taxonomic scope" value="Eukaryota"/>
</dbReference>